<keyword evidence="1" id="KW-1133">Transmembrane helix</keyword>
<evidence type="ECO:0000313" key="2">
    <source>
        <dbReference type="EMBL" id="NKC69342.1"/>
    </source>
</evidence>
<feature type="transmembrane region" description="Helical" evidence="1">
    <location>
        <begin position="50"/>
        <end position="68"/>
    </location>
</feature>
<organism evidence="2 5">
    <name type="scientific">Vagococcus fluvialis</name>
    <dbReference type="NCBI Taxonomy" id="2738"/>
    <lineage>
        <taxon>Bacteria</taxon>
        <taxon>Bacillati</taxon>
        <taxon>Bacillota</taxon>
        <taxon>Bacilli</taxon>
        <taxon>Lactobacillales</taxon>
        <taxon>Enterococcaceae</taxon>
        <taxon>Vagococcus</taxon>
    </lineage>
</organism>
<gene>
    <name evidence="3" type="ORF">CBF32_08205</name>
    <name evidence="2" type="ORF">HED35_14795</name>
</gene>
<protein>
    <submittedName>
        <fullName evidence="2">SdpI family protein</fullName>
    </submittedName>
</protein>
<evidence type="ECO:0000313" key="4">
    <source>
        <dbReference type="Proteomes" id="UP000288197"/>
    </source>
</evidence>
<dbReference type="AlphaFoldDB" id="A0A369AUX8"/>
<keyword evidence="4" id="KW-1185">Reference proteome</keyword>
<reference evidence="2 5" key="2">
    <citation type="submission" date="2020-03" db="EMBL/GenBank/DDBJ databases">
        <title>Bacterial samples isolated from urine from healthy bovine heifers (Gyr breed).</title>
        <authorList>
            <person name="Giannattasio-Ferraz S."/>
            <person name="Maskeri L."/>
            <person name="Penido A."/>
            <person name="Barbosa-Stancioli E.F."/>
            <person name="Putonti C."/>
        </authorList>
    </citation>
    <scope>NUCLEOTIDE SEQUENCE [LARGE SCALE GENOMIC DNA]</scope>
    <source>
        <strain evidence="2 5">UFMG-H7</strain>
    </source>
</reference>
<dbReference type="InterPro" id="IPR025962">
    <property type="entry name" value="SdpI/YhfL"/>
</dbReference>
<dbReference type="EMBL" id="NGJX01000007">
    <property type="protein sequence ID" value="RSU01500.1"/>
    <property type="molecule type" value="Genomic_DNA"/>
</dbReference>
<dbReference type="Proteomes" id="UP000521358">
    <property type="component" value="Unassembled WGS sequence"/>
</dbReference>
<proteinExistence type="predicted"/>
<reference evidence="3 4" key="1">
    <citation type="submission" date="2017-05" db="EMBL/GenBank/DDBJ databases">
        <title>Vagococcus spp. assemblies.</title>
        <authorList>
            <person name="Gulvik C.A."/>
        </authorList>
    </citation>
    <scope>NUCLEOTIDE SEQUENCE [LARGE SCALE GENOMIC DNA]</scope>
    <source>
        <strain evidence="3 4">NCFB 2497</strain>
    </source>
</reference>
<keyword evidence="1" id="KW-0812">Transmembrane</keyword>
<dbReference type="OrthoDB" id="2312248at2"/>
<comment type="caution">
    <text evidence="2">The sequence shown here is derived from an EMBL/GenBank/DDBJ whole genome shotgun (WGS) entry which is preliminary data.</text>
</comment>
<dbReference type="EMBL" id="JAAVMB010000030">
    <property type="protein sequence ID" value="NKC69342.1"/>
    <property type="molecule type" value="Genomic_DNA"/>
</dbReference>
<dbReference type="Proteomes" id="UP000288197">
    <property type="component" value="Unassembled WGS sequence"/>
</dbReference>
<keyword evidence="1" id="KW-0472">Membrane</keyword>
<evidence type="ECO:0000256" key="1">
    <source>
        <dbReference type="SAM" id="Phobius"/>
    </source>
</evidence>
<dbReference type="RefSeq" id="WP_086342703.1">
    <property type="nucleotide sequence ID" value="NZ_CP081461.1"/>
</dbReference>
<evidence type="ECO:0000313" key="3">
    <source>
        <dbReference type="EMBL" id="RSU01500.1"/>
    </source>
</evidence>
<dbReference type="GeneID" id="63146658"/>
<feature type="transmembrane region" description="Helical" evidence="1">
    <location>
        <begin position="6"/>
        <end position="22"/>
    </location>
</feature>
<dbReference type="Pfam" id="PF13630">
    <property type="entry name" value="SdpI"/>
    <property type="match status" value="1"/>
</dbReference>
<name>A0A369AUX8_9ENTE</name>
<accession>A0A369AUX8</accession>
<evidence type="ECO:0000313" key="5">
    <source>
        <dbReference type="Proteomes" id="UP000521358"/>
    </source>
</evidence>
<feature type="transmembrane region" description="Helical" evidence="1">
    <location>
        <begin position="74"/>
        <end position="95"/>
    </location>
</feature>
<sequence length="112" mass="13031">MIFYFVGMVLTVIGFVYLIFPSKQRSNKYGYRTQRAKTSDKTYAYAQKEAAKAFLMIGLITFAIGFLLTRTGMIQFFIIELFVIILPITRVFYIIERNLERFIDNEEGVSAK</sequence>